<comment type="caution">
    <text evidence="7">Lacks conserved residue(s) required for the propagation of feature annotation.</text>
</comment>
<dbReference type="PROSITE" id="PS01187">
    <property type="entry name" value="EGF_CA"/>
    <property type="match status" value="1"/>
</dbReference>
<protein>
    <recommendedName>
        <fullName evidence="9">EGF-like domain-containing protein</fullName>
    </recommendedName>
</protein>
<dbReference type="Pfam" id="PF00008">
    <property type="entry name" value="EGF"/>
    <property type="match status" value="3"/>
</dbReference>
<dbReference type="PANTHER" id="PTHR45836:SF4">
    <property type="entry name" value="PROTEIN SLIT"/>
    <property type="match status" value="1"/>
</dbReference>
<evidence type="ECO:0000256" key="1">
    <source>
        <dbReference type="ARBA" id="ARBA00022536"/>
    </source>
</evidence>
<keyword evidence="1 7" id="KW-0245">EGF-like domain</keyword>
<feature type="domain" description="EGF-like" evidence="9">
    <location>
        <begin position="93"/>
        <end position="128"/>
    </location>
</feature>
<dbReference type="InterPro" id="IPR009030">
    <property type="entry name" value="Growth_fac_rcpt_cys_sf"/>
</dbReference>
<dbReference type="EMBL" id="CADCXU010013328">
    <property type="protein sequence ID" value="CAB0003118.1"/>
    <property type="molecule type" value="Genomic_DNA"/>
</dbReference>
<evidence type="ECO:0000256" key="7">
    <source>
        <dbReference type="PROSITE-ProRule" id="PRU00076"/>
    </source>
</evidence>
<dbReference type="FunFam" id="2.10.25.10:FF:000556">
    <property type="entry name" value="Blast:Protein slit"/>
    <property type="match status" value="1"/>
</dbReference>
<dbReference type="PROSITE" id="PS01186">
    <property type="entry name" value="EGF_2"/>
    <property type="match status" value="4"/>
</dbReference>
<organism evidence="10 11">
    <name type="scientific">Nesidiocoris tenuis</name>
    <dbReference type="NCBI Taxonomy" id="355587"/>
    <lineage>
        <taxon>Eukaryota</taxon>
        <taxon>Metazoa</taxon>
        <taxon>Ecdysozoa</taxon>
        <taxon>Arthropoda</taxon>
        <taxon>Hexapoda</taxon>
        <taxon>Insecta</taxon>
        <taxon>Pterygota</taxon>
        <taxon>Neoptera</taxon>
        <taxon>Paraneoptera</taxon>
        <taxon>Hemiptera</taxon>
        <taxon>Heteroptera</taxon>
        <taxon>Panheteroptera</taxon>
        <taxon>Cimicomorpha</taxon>
        <taxon>Miridae</taxon>
        <taxon>Dicyphina</taxon>
        <taxon>Nesidiocoris</taxon>
    </lineage>
</organism>
<dbReference type="InterPro" id="IPR000483">
    <property type="entry name" value="Cys-rich_flank_reg_C"/>
</dbReference>
<keyword evidence="5 7" id="KW-1015">Disulfide bond</keyword>
<evidence type="ECO:0000313" key="10">
    <source>
        <dbReference type="EMBL" id="CAB0003118.1"/>
    </source>
</evidence>
<dbReference type="Pfam" id="PF00054">
    <property type="entry name" value="Laminin_G_1"/>
    <property type="match status" value="1"/>
</dbReference>
<accession>A0A6H5GHJ3</accession>
<dbReference type="InterPro" id="IPR001791">
    <property type="entry name" value="Laminin_G"/>
</dbReference>
<dbReference type="Gene3D" id="2.10.25.10">
    <property type="entry name" value="Laminin"/>
    <property type="match status" value="4"/>
</dbReference>
<dbReference type="GO" id="GO:0048495">
    <property type="term" value="F:Roundabout binding"/>
    <property type="evidence" value="ECO:0007669"/>
    <property type="project" value="TreeGrafter"/>
</dbReference>
<dbReference type="CDD" id="cd00054">
    <property type="entry name" value="EGF_CA"/>
    <property type="match status" value="4"/>
</dbReference>
<reference evidence="10 11" key="1">
    <citation type="submission" date="2020-02" db="EMBL/GenBank/DDBJ databases">
        <authorList>
            <person name="Ferguson B K."/>
        </authorList>
    </citation>
    <scope>NUCLEOTIDE SEQUENCE [LARGE SCALE GENOMIC DNA]</scope>
</reference>
<feature type="disulfide bond" evidence="7">
    <location>
        <begin position="224"/>
        <end position="234"/>
    </location>
</feature>
<dbReference type="FunFam" id="2.10.25.10:FF:000095">
    <property type="entry name" value="Notch, isoform B"/>
    <property type="match status" value="1"/>
</dbReference>
<dbReference type="PROSITE" id="PS50026">
    <property type="entry name" value="EGF_3"/>
    <property type="match status" value="4"/>
</dbReference>
<feature type="disulfide bond" evidence="7">
    <location>
        <begin position="118"/>
        <end position="127"/>
    </location>
</feature>
<dbReference type="InterPro" id="IPR000152">
    <property type="entry name" value="EGF-type_Asp/Asn_hydroxyl_site"/>
</dbReference>
<keyword evidence="3" id="KW-0732">Signal</keyword>
<dbReference type="SUPFAM" id="SSF49899">
    <property type="entry name" value="Concanavalin A-like lectins/glucanases"/>
    <property type="match status" value="1"/>
</dbReference>
<dbReference type="InterPro" id="IPR018097">
    <property type="entry name" value="EGF_Ca-bd_CS"/>
</dbReference>
<keyword evidence="11" id="KW-1185">Reference proteome</keyword>
<feature type="disulfide bond" evidence="7">
    <location>
        <begin position="247"/>
        <end position="256"/>
    </location>
</feature>
<dbReference type="CDD" id="cd00110">
    <property type="entry name" value="LamG"/>
    <property type="match status" value="1"/>
</dbReference>
<dbReference type="GO" id="GO:0005509">
    <property type="term" value="F:calcium ion binding"/>
    <property type="evidence" value="ECO:0007669"/>
    <property type="project" value="InterPro"/>
</dbReference>
<dbReference type="OrthoDB" id="283575at2759"/>
<dbReference type="InterPro" id="IPR000742">
    <property type="entry name" value="EGF"/>
</dbReference>
<dbReference type="InterPro" id="IPR001881">
    <property type="entry name" value="EGF-like_Ca-bd_dom"/>
</dbReference>
<dbReference type="PROSITE" id="PS00022">
    <property type="entry name" value="EGF_1"/>
    <property type="match status" value="3"/>
</dbReference>
<dbReference type="InterPro" id="IPR032675">
    <property type="entry name" value="LRR_dom_sf"/>
</dbReference>
<evidence type="ECO:0000256" key="5">
    <source>
        <dbReference type="ARBA" id="ARBA00023157"/>
    </source>
</evidence>
<sequence length="487" mass="55515">MRSPLAASFVKSNRSVTRRRRREHLGRNPFICDCNLRWLAEYLHRNPIETSGARCETPKRMQRRRIEALRDEKFKCKGVRRRRVRNEILAKCNACYTYPCSNEGTCEPLSERQYRCRCTPGYHGNHCQYMIDACYGNPCRNQGTCRVLEEGRFSCDCAPGYTGARCENNIDDCENNKCENNATCVDLIQAYQCSCPPGYMDDYVGKFCEIAPMVAMLYPQTSPCQHHDCKNGICFQPMGSNDYICKCAPGYSGKQCEYLTSLSFSYNTSFVEMEPLRTKPEANVTMVFSTAQEYGVLLYDGQSEHLAVELFNGRIRVSYDVGNYPVSTMYSDYRTFLQDVCGNCGSTTNWLISRMLSGSRKSLQVVLILRTRKWSRRTERYATQKMKTTRKTKSRRKTRVSRTAVNTAVNACPRIRPSTHANVCPVGVESTANKTLFIVIIGVNLLKLLQGSHCLRSDAVLCKVEESQSFQTYFRQNSATPSIKQGK</sequence>
<dbReference type="FunFam" id="2.10.25.10:FF:000142">
    <property type="entry name" value="Crumbs cell polarity complex component 2"/>
    <property type="match status" value="1"/>
</dbReference>
<dbReference type="InterPro" id="IPR051355">
    <property type="entry name" value="Notch/Slit_guidance"/>
</dbReference>
<dbReference type="AlphaFoldDB" id="A0A6H5GHJ3"/>
<proteinExistence type="predicted"/>
<keyword evidence="4" id="KW-0677">Repeat</keyword>
<feature type="domain" description="EGF-like" evidence="9">
    <location>
        <begin position="130"/>
        <end position="167"/>
    </location>
</feature>
<evidence type="ECO:0000256" key="4">
    <source>
        <dbReference type="ARBA" id="ARBA00022737"/>
    </source>
</evidence>
<dbReference type="FunFam" id="2.10.25.10:FF:000587">
    <property type="entry name" value="Slit 2"/>
    <property type="match status" value="1"/>
</dbReference>
<dbReference type="Proteomes" id="UP000479000">
    <property type="component" value="Unassembled WGS sequence"/>
</dbReference>
<dbReference type="SUPFAM" id="SSF57184">
    <property type="entry name" value="Growth factor receptor domain"/>
    <property type="match status" value="1"/>
</dbReference>
<dbReference type="InterPro" id="IPR013320">
    <property type="entry name" value="ConA-like_dom_sf"/>
</dbReference>
<dbReference type="GO" id="GO:0008201">
    <property type="term" value="F:heparin binding"/>
    <property type="evidence" value="ECO:0007669"/>
    <property type="project" value="TreeGrafter"/>
</dbReference>
<feature type="region of interest" description="Disordered" evidence="8">
    <location>
        <begin position="1"/>
        <end position="20"/>
    </location>
</feature>
<evidence type="ECO:0000256" key="8">
    <source>
        <dbReference type="SAM" id="MobiDB-lite"/>
    </source>
</evidence>
<dbReference type="PANTHER" id="PTHR45836">
    <property type="entry name" value="SLIT HOMOLOG"/>
    <property type="match status" value="1"/>
</dbReference>
<feature type="disulfide bond" evidence="7">
    <location>
        <begin position="157"/>
        <end position="166"/>
    </location>
</feature>
<feature type="non-terminal residue" evidence="10">
    <location>
        <position position="487"/>
    </location>
</feature>
<dbReference type="GO" id="GO:0048513">
    <property type="term" value="P:animal organ development"/>
    <property type="evidence" value="ECO:0007669"/>
    <property type="project" value="UniProtKB-ARBA"/>
</dbReference>
<evidence type="ECO:0000256" key="3">
    <source>
        <dbReference type="ARBA" id="ARBA00022729"/>
    </source>
</evidence>
<dbReference type="SMART" id="SM00181">
    <property type="entry name" value="EGF"/>
    <property type="match status" value="4"/>
</dbReference>
<dbReference type="GO" id="GO:0007411">
    <property type="term" value="P:axon guidance"/>
    <property type="evidence" value="ECO:0007669"/>
    <property type="project" value="TreeGrafter"/>
</dbReference>
<name>A0A6H5GHJ3_9HEMI</name>
<evidence type="ECO:0000256" key="6">
    <source>
        <dbReference type="ARBA" id="ARBA00023180"/>
    </source>
</evidence>
<feature type="domain" description="EGF-like" evidence="9">
    <location>
        <begin position="169"/>
        <end position="209"/>
    </location>
</feature>
<evidence type="ECO:0000256" key="2">
    <source>
        <dbReference type="ARBA" id="ARBA00022614"/>
    </source>
</evidence>
<keyword evidence="2" id="KW-0433">Leucine-rich repeat</keyword>
<dbReference type="SUPFAM" id="SSF57196">
    <property type="entry name" value="EGF/Laminin"/>
    <property type="match status" value="1"/>
</dbReference>
<dbReference type="PROSITE" id="PS00010">
    <property type="entry name" value="ASX_HYDROXYL"/>
    <property type="match status" value="1"/>
</dbReference>
<dbReference type="Gene3D" id="2.60.120.200">
    <property type="match status" value="1"/>
</dbReference>
<evidence type="ECO:0000259" key="9">
    <source>
        <dbReference type="PROSITE" id="PS50026"/>
    </source>
</evidence>
<gene>
    <name evidence="10" type="ORF">NTEN_LOCUS8764</name>
</gene>
<evidence type="ECO:0000313" key="11">
    <source>
        <dbReference type="Proteomes" id="UP000479000"/>
    </source>
</evidence>
<dbReference type="Gene3D" id="3.80.10.10">
    <property type="entry name" value="Ribonuclease Inhibitor"/>
    <property type="match status" value="1"/>
</dbReference>
<keyword evidence="6" id="KW-0325">Glycoprotein</keyword>
<dbReference type="SMART" id="SM00179">
    <property type="entry name" value="EGF_CA"/>
    <property type="match status" value="4"/>
</dbReference>
<dbReference type="SMART" id="SM00082">
    <property type="entry name" value="LRRCT"/>
    <property type="match status" value="1"/>
</dbReference>
<feature type="domain" description="EGF-like" evidence="9">
    <location>
        <begin position="220"/>
        <end position="257"/>
    </location>
</feature>